<keyword evidence="4" id="KW-1185">Reference proteome</keyword>
<dbReference type="InterPro" id="IPR051924">
    <property type="entry name" value="GST_Kappa/NadH"/>
</dbReference>
<dbReference type="InterPro" id="IPR001853">
    <property type="entry name" value="DSBA-like_thioredoxin_dom"/>
</dbReference>
<dbReference type="PIRSF" id="PIRSF006386">
    <property type="entry name" value="HCCAis_GSTk"/>
    <property type="match status" value="1"/>
</dbReference>
<sequence>MSRRITCYFDCVSPYSYYAFEHIEKKRPILEAHNVEIDIVPVFLGGINVGSGNKPPWSLDAKAKYSVYDSARAKKYFNLLDLKSPDFFPIVSLLPQRTLCAVKDTHPDKFVNIFRDIFHAMWQNGKDVSKPELLEEVLGLRLTADEVKDIMAKASSPPYKQKLNDNTKQALGHGAFGCPWFSVRNLKGEEEPFFGSDRFHYMWEYLGLPWKDVELLPPGDVKAKI</sequence>
<dbReference type="InterPro" id="IPR036249">
    <property type="entry name" value="Thioredoxin-like_sf"/>
</dbReference>
<evidence type="ECO:0000259" key="2">
    <source>
        <dbReference type="Pfam" id="PF01323"/>
    </source>
</evidence>
<dbReference type="Pfam" id="PF01323">
    <property type="entry name" value="DSBA"/>
    <property type="match status" value="1"/>
</dbReference>
<dbReference type="Proteomes" id="UP001578633">
    <property type="component" value="Chromosome 4"/>
</dbReference>
<protein>
    <recommendedName>
        <fullName evidence="1">Glutathione S-transferase kappa</fullName>
        <ecNumber evidence="1">2.5.1.18</ecNumber>
    </recommendedName>
</protein>
<evidence type="ECO:0000313" key="3">
    <source>
        <dbReference type="EMBL" id="KAL1796891.1"/>
    </source>
</evidence>
<reference evidence="3 4" key="1">
    <citation type="submission" date="2024-09" db="EMBL/GenBank/DDBJ databases">
        <title>T2T genomes of carrot and Alternaria dauci and their utility for understanding host-pathogen interaction during carrot leaf blight disease.</title>
        <authorList>
            <person name="Liu W."/>
            <person name="Xu S."/>
            <person name="Ou C."/>
            <person name="Liu X."/>
            <person name="Zhuang F."/>
            <person name="Deng X.W."/>
        </authorList>
    </citation>
    <scope>NUCLEOTIDE SEQUENCE [LARGE SCALE GENOMIC DNA]</scope>
    <source>
        <strain evidence="3 4">A2016</strain>
    </source>
</reference>
<feature type="domain" description="DSBA-like thioredoxin" evidence="2">
    <location>
        <begin position="5"/>
        <end position="205"/>
    </location>
</feature>
<evidence type="ECO:0000256" key="1">
    <source>
        <dbReference type="PIRNR" id="PIRNR006386"/>
    </source>
</evidence>
<accession>A0ABR3UK85</accession>
<dbReference type="GeneID" id="96085753"/>
<comment type="similarity">
    <text evidence="1">Belongs to the GST superfamily. Kappa family.</text>
</comment>
<proteinExistence type="inferred from homology"/>
<dbReference type="RefSeq" id="XP_069307475.1">
    <property type="nucleotide sequence ID" value="XM_069451635.1"/>
</dbReference>
<comment type="caution">
    <text evidence="3">The sequence shown here is derived from an EMBL/GenBank/DDBJ whole genome shotgun (WGS) entry which is preliminary data.</text>
</comment>
<dbReference type="PANTHER" id="PTHR42943:SF13">
    <property type="entry name" value="GLUTATHIONE S-TRANSFERASE KAPPA-RELATED"/>
    <property type="match status" value="1"/>
</dbReference>
<name>A0ABR3UK85_9PLEO</name>
<evidence type="ECO:0000313" key="4">
    <source>
        <dbReference type="Proteomes" id="UP001578633"/>
    </source>
</evidence>
<keyword evidence="1" id="KW-0808">Transferase</keyword>
<comment type="catalytic activity">
    <reaction evidence="1">
        <text>RX + glutathione = an S-substituted glutathione + a halide anion + H(+)</text>
        <dbReference type="Rhea" id="RHEA:16437"/>
        <dbReference type="ChEBI" id="CHEBI:15378"/>
        <dbReference type="ChEBI" id="CHEBI:16042"/>
        <dbReference type="ChEBI" id="CHEBI:17792"/>
        <dbReference type="ChEBI" id="CHEBI:57925"/>
        <dbReference type="ChEBI" id="CHEBI:90779"/>
        <dbReference type="EC" id="2.5.1.18"/>
    </reaction>
</comment>
<dbReference type="InterPro" id="IPR014440">
    <property type="entry name" value="HCCAis_GSTk"/>
</dbReference>
<dbReference type="EMBL" id="JBHGVX010000004">
    <property type="protein sequence ID" value="KAL1796891.1"/>
    <property type="molecule type" value="Genomic_DNA"/>
</dbReference>
<dbReference type="Gene3D" id="3.40.30.10">
    <property type="entry name" value="Glutaredoxin"/>
    <property type="match status" value="1"/>
</dbReference>
<organism evidence="3 4">
    <name type="scientific">Alternaria dauci</name>
    <dbReference type="NCBI Taxonomy" id="48095"/>
    <lineage>
        <taxon>Eukaryota</taxon>
        <taxon>Fungi</taxon>
        <taxon>Dikarya</taxon>
        <taxon>Ascomycota</taxon>
        <taxon>Pezizomycotina</taxon>
        <taxon>Dothideomycetes</taxon>
        <taxon>Pleosporomycetidae</taxon>
        <taxon>Pleosporales</taxon>
        <taxon>Pleosporineae</taxon>
        <taxon>Pleosporaceae</taxon>
        <taxon>Alternaria</taxon>
        <taxon>Alternaria sect. Porri</taxon>
    </lineage>
</organism>
<dbReference type="EC" id="2.5.1.18" evidence="1"/>
<gene>
    <name evidence="3" type="ORF">ACET3X_005431</name>
</gene>
<dbReference type="PANTHER" id="PTHR42943">
    <property type="entry name" value="GLUTATHIONE S-TRANSFERASE KAPPA"/>
    <property type="match status" value="1"/>
</dbReference>
<dbReference type="SUPFAM" id="SSF52833">
    <property type="entry name" value="Thioredoxin-like"/>
    <property type="match status" value="1"/>
</dbReference>